<evidence type="ECO:0000313" key="4">
    <source>
        <dbReference type="EMBL" id="KAF5321552.1"/>
    </source>
</evidence>
<gene>
    <name evidence="4" type="ORF">D9619_000201</name>
</gene>
<reference evidence="4 5" key="1">
    <citation type="journal article" date="2020" name="ISME J.">
        <title>Uncovering the hidden diversity of litter-decomposition mechanisms in mushroom-forming fungi.</title>
        <authorList>
            <person name="Floudas D."/>
            <person name="Bentzer J."/>
            <person name="Ahren D."/>
            <person name="Johansson T."/>
            <person name="Persson P."/>
            <person name="Tunlid A."/>
        </authorList>
    </citation>
    <scope>NUCLEOTIDE SEQUENCE [LARGE SCALE GENOMIC DNA]</scope>
    <source>
        <strain evidence="4 5">CBS 101986</strain>
    </source>
</reference>
<dbReference type="Proteomes" id="UP000567179">
    <property type="component" value="Unassembled WGS sequence"/>
</dbReference>
<keyword evidence="2" id="KW-1133">Transmembrane helix</keyword>
<feature type="transmembrane region" description="Helical" evidence="2">
    <location>
        <begin position="21"/>
        <end position="40"/>
    </location>
</feature>
<keyword evidence="2" id="KW-0812">Transmembrane</keyword>
<keyword evidence="2" id="KW-0472">Membrane</keyword>
<evidence type="ECO:0000313" key="5">
    <source>
        <dbReference type="Proteomes" id="UP000567179"/>
    </source>
</evidence>
<keyword evidence="5" id="KW-1185">Reference proteome</keyword>
<feature type="compositionally biased region" description="Basic and acidic residues" evidence="1">
    <location>
        <begin position="413"/>
        <end position="423"/>
    </location>
</feature>
<comment type="caution">
    <text evidence="4">The sequence shown here is derived from an EMBL/GenBank/DDBJ whole genome shotgun (WGS) entry which is preliminary data.</text>
</comment>
<name>A0A8H5F2V1_9AGAR</name>
<dbReference type="OrthoDB" id="3341102at2759"/>
<evidence type="ECO:0000256" key="1">
    <source>
        <dbReference type="SAM" id="MobiDB-lite"/>
    </source>
</evidence>
<feature type="domain" description="DDE-1" evidence="3">
    <location>
        <begin position="151"/>
        <end position="326"/>
    </location>
</feature>
<evidence type="ECO:0000256" key="2">
    <source>
        <dbReference type="SAM" id="Phobius"/>
    </source>
</evidence>
<dbReference type="InterPro" id="IPR004875">
    <property type="entry name" value="DDE_SF_endonuclease_dom"/>
</dbReference>
<dbReference type="Pfam" id="PF03184">
    <property type="entry name" value="DDE_1"/>
    <property type="match status" value="1"/>
</dbReference>
<protein>
    <recommendedName>
        <fullName evidence="3">DDE-1 domain-containing protein</fullName>
    </recommendedName>
</protein>
<dbReference type="EMBL" id="JAACJJ010000028">
    <property type="protein sequence ID" value="KAF5321552.1"/>
    <property type="molecule type" value="Genomic_DNA"/>
</dbReference>
<dbReference type="GO" id="GO:0003676">
    <property type="term" value="F:nucleic acid binding"/>
    <property type="evidence" value="ECO:0007669"/>
    <property type="project" value="InterPro"/>
</dbReference>
<evidence type="ECO:0000259" key="3">
    <source>
        <dbReference type="Pfam" id="PF03184"/>
    </source>
</evidence>
<accession>A0A8H5F2V1</accession>
<dbReference type="AlphaFoldDB" id="A0A8H5F2V1"/>
<feature type="region of interest" description="Disordered" evidence="1">
    <location>
        <begin position="396"/>
        <end position="431"/>
    </location>
</feature>
<organism evidence="4 5">
    <name type="scientific">Psilocybe cf. subviscida</name>
    <dbReference type="NCBI Taxonomy" id="2480587"/>
    <lineage>
        <taxon>Eukaryota</taxon>
        <taxon>Fungi</taxon>
        <taxon>Dikarya</taxon>
        <taxon>Basidiomycota</taxon>
        <taxon>Agaricomycotina</taxon>
        <taxon>Agaricomycetes</taxon>
        <taxon>Agaricomycetidae</taxon>
        <taxon>Agaricales</taxon>
        <taxon>Agaricineae</taxon>
        <taxon>Strophariaceae</taxon>
        <taxon>Psilocybe</taxon>
    </lineage>
</organism>
<sequence>MLANHPKVVKTASTLIKTIRAAGAVITIITARGILLAVIIRNAPEILTRTFADGSSFRVSESFVRKWLHDALGYSRRKGTQAAQKLPSDWEDQCERAAIRRAYLIKEEDIVAALVVNSDQTQVLYAPGDKMTWAEKGAKQVAVLGAEEKRAFTALISVVSDGTFLPLQAIYSGKTLRSCPSSNSPNFHDLMNAGCILQESGTTTYWSNIKTMKNFVNKILAPYFDQQKAALSLPTTQKSLWIIDVWSVHRSQEFRAWIKTSHPSIILDFVPGGCTSVAQPCDVGIQRPFKHSIKRSYHEDVVSNILAQMDQGSEGMNIDTRLAVLRNASTRWLWNAFQTLNNQELVKKSLTRGYRQAFEHCRVRKWDLSYETLTGVTARAYLRDLRNTNPEFWKELTSSDFDNDLPPEDVPQPEDRLDDREFQNDNMDDSDVPNQVVIQSVINPSGEVQSEYEVSEDGGLVSKGGIMAEGYDNTAGEDVAVNVVEDKELGRGKRRKVPNRRYMGFWKHNDTTASDSEE</sequence>
<proteinExistence type="predicted"/>